<gene>
    <name evidence="1" type="ORF">NDU88_001666</name>
</gene>
<dbReference type="Proteomes" id="UP001066276">
    <property type="component" value="Chromosome 11"/>
</dbReference>
<evidence type="ECO:0000313" key="2">
    <source>
        <dbReference type="Proteomes" id="UP001066276"/>
    </source>
</evidence>
<protein>
    <submittedName>
        <fullName evidence="1">Uncharacterized protein</fullName>
    </submittedName>
</protein>
<comment type="caution">
    <text evidence="1">The sequence shown here is derived from an EMBL/GenBank/DDBJ whole genome shotgun (WGS) entry which is preliminary data.</text>
</comment>
<sequence>MDVSPLYQYHWNVADRVTEAESNMYELEDTVNQLQITVTQLVITMWSLEVLIEDAKGLARTDNLLFVGFPVEEEGRKLKQFLEQRRKCFVKEAALSAFFFMERVYRALYSRTPGTPLRPIVAKILNYKYRDDILQVAKGSAAVTYEIYGIMTFPDYTNKDQIQRQSFKRVKVKLRVMDLKYTLL</sequence>
<name>A0AAV7LC38_PLEWA</name>
<dbReference type="AlphaFoldDB" id="A0AAV7LC38"/>
<dbReference type="EMBL" id="JANPWB010000015">
    <property type="protein sequence ID" value="KAJ1088509.1"/>
    <property type="molecule type" value="Genomic_DNA"/>
</dbReference>
<accession>A0AAV7LC38</accession>
<keyword evidence="2" id="KW-1185">Reference proteome</keyword>
<reference evidence="1" key="1">
    <citation type="journal article" date="2022" name="bioRxiv">
        <title>Sequencing and chromosome-scale assembly of the giantPleurodeles waltlgenome.</title>
        <authorList>
            <person name="Brown T."/>
            <person name="Elewa A."/>
            <person name="Iarovenko S."/>
            <person name="Subramanian E."/>
            <person name="Araus A.J."/>
            <person name="Petzold A."/>
            <person name="Susuki M."/>
            <person name="Suzuki K.-i.T."/>
            <person name="Hayashi T."/>
            <person name="Toyoda A."/>
            <person name="Oliveira C."/>
            <person name="Osipova E."/>
            <person name="Leigh N.D."/>
            <person name="Simon A."/>
            <person name="Yun M.H."/>
        </authorList>
    </citation>
    <scope>NUCLEOTIDE SEQUENCE</scope>
    <source>
        <strain evidence="1">20211129_DDA</strain>
        <tissue evidence="1">Liver</tissue>
    </source>
</reference>
<dbReference type="Gene3D" id="3.30.70.1820">
    <property type="entry name" value="L1 transposable element, RRM domain"/>
    <property type="match status" value="1"/>
</dbReference>
<evidence type="ECO:0000313" key="1">
    <source>
        <dbReference type="EMBL" id="KAJ1088509.1"/>
    </source>
</evidence>
<organism evidence="1 2">
    <name type="scientific">Pleurodeles waltl</name>
    <name type="common">Iberian ribbed newt</name>
    <dbReference type="NCBI Taxonomy" id="8319"/>
    <lineage>
        <taxon>Eukaryota</taxon>
        <taxon>Metazoa</taxon>
        <taxon>Chordata</taxon>
        <taxon>Craniata</taxon>
        <taxon>Vertebrata</taxon>
        <taxon>Euteleostomi</taxon>
        <taxon>Amphibia</taxon>
        <taxon>Batrachia</taxon>
        <taxon>Caudata</taxon>
        <taxon>Salamandroidea</taxon>
        <taxon>Salamandridae</taxon>
        <taxon>Pleurodelinae</taxon>
        <taxon>Pleurodeles</taxon>
    </lineage>
</organism>
<proteinExistence type="predicted"/>